<dbReference type="RefSeq" id="WP_290358636.1">
    <property type="nucleotide sequence ID" value="NZ_JAUHHC010000002.1"/>
</dbReference>
<organism evidence="1 2">
    <name type="scientific">Roseateles violae</name>
    <dbReference type="NCBI Taxonomy" id="3058042"/>
    <lineage>
        <taxon>Bacteria</taxon>
        <taxon>Pseudomonadati</taxon>
        <taxon>Pseudomonadota</taxon>
        <taxon>Betaproteobacteria</taxon>
        <taxon>Burkholderiales</taxon>
        <taxon>Sphaerotilaceae</taxon>
        <taxon>Roseateles</taxon>
    </lineage>
</organism>
<gene>
    <name evidence="1" type="ORF">QWJ38_08595</name>
</gene>
<protein>
    <submittedName>
        <fullName evidence="1">DUF4127 family protein</fullName>
    </submittedName>
</protein>
<keyword evidence="2" id="KW-1185">Reference proteome</keyword>
<accession>A0ABT8DQ94</accession>
<proteinExistence type="predicted"/>
<comment type="caution">
    <text evidence="1">The sequence shown here is derived from an EMBL/GenBank/DDBJ whole genome shotgun (WGS) entry which is preliminary data.</text>
</comment>
<evidence type="ECO:0000313" key="2">
    <source>
        <dbReference type="Proteomes" id="UP001228044"/>
    </source>
</evidence>
<sequence length="493" mass="54227">MKNKKTLVGLPVDGRPVVRRQVQDLVAAAGWEMRMPEVAALGHMREPAPREALAAWLEREAADAAGVVVSIDMLVYGGLVPSRFIADELHALLPRLALFRRLKQRQPRLPIYAFAATMRISNNNVAEEEKPYWAEHGERLWAWSFHSDRHGQTGDAEAARLAAAAEAAIPAEIRNDYLATRARNFAVNEALLDLVAEGVIARLILPQDDTAEYGFNIAERRRLQQLVQERGLASRVLIYPGADEVMHTLAAHLVGRAREDAAPLRIALSCSDPHHLQQLRARYEDRPVLDSLASQLEAVGARLVANNEPADLLLALHSSGPAQGDWAMRLPLPAPQPLDTAWVEQLASTTLPLAVVDLAYANGADPVLIEALAARGLLPKLVGYAGWNTASNSLGSLLAQLVLAREALGDEANRLNTALRLAEDYLYQARLRRALRERIDEPALSADELAAEVRSNFVPAADAWLRETGLPGRIARCYLPWDRTFEIGLELQC</sequence>
<dbReference type="Pfam" id="PF13552">
    <property type="entry name" value="DUF4127"/>
    <property type="match status" value="1"/>
</dbReference>
<evidence type="ECO:0000313" key="1">
    <source>
        <dbReference type="EMBL" id="MDN3920332.1"/>
    </source>
</evidence>
<reference evidence="1 2" key="1">
    <citation type="submission" date="2023-06" db="EMBL/GenBank/DDBJ databases">
        <title>Pelomonas sp. PFR6 16S ribosomal RNA gene Genome sequencing and assembly.</title>
        <authorList>
            <person name="Woo H."/>
        </authorList>
    </citation>
    <scope>NUCLEOTIDE SEQUENCE [LARGE SCALE GENOMIC DNA]</scope>
    <source>
        <strain evidence="1 2">PFR6</strain>
    </source>
</reference>
<name>A0ABT8DQ94_9BURK</name>
<dbReference type="EMBL" id="JAUHHC010000002">
    <property type="protein sequence ID" value="MDN3920332.1"/>
    <property type="molecule type" value="Genomic_DNA"/>
</dbReference>
<dbReference type="InterPro" id="IPR025394">
    <property type="entry name" value="DUF4127"/>
</dbReference>
<dbReference type="Proteomes" id="UP001228044">
    <property type="component" value="Unassembled WGS sequence"/>
</dbReference>